<protein>
    <submittedName>
        <fullName evidence="2">Uncharacterized protein</fullName>
    </submittedName>
</protein>
<evidence type="ECO:0000313" key="2">
    <source>
        <dbReference type="EMBL" id="NWK01910.1"/>
    </source>
</evidence>
<sequence>MGLFSKKGKIQTKCDVCDLELPSPERLERHKKKAHGNVPEKKMDNSSGNVGESSMW</sequence>
<feature type="compositionally biased region" description="Polar residues" evidence="1">
    <location>
        <begin position="45"/>
        <end position="56"/>
    </location>
</feature>
<feature type="region of interest" description="Disordered" evidence="1">
    <location>
        <begin position="27"/>
        <end position="56"/>
    </location>
</feature>
<dbReference type="PROSITE" id="PS00028">
    <property type="entry name" value="ZINC_FINGER_C2H2_1"/>
    <property type="match status" value="1"/>
</dbReference>
<reference evidence="2 3" key="1">
    <citation type="journal article" date="2019" name="Environ. Microbiol.">
        <title>Genomics insights into ecotype formation of ammonia-oxidizing archaea in the deep ocean.</title>
        <authorList>
            <person name="Wang Y."/>
            <person name="Huang J.M."/>
            <person name="Cui G.J."/>
            <person name="Nunoura T."/>
            <person name="Takaki Y."/>
            <person name="Li W.L."/>
            <person name="Li J."/>
            <person name="Gao Z.M."/>
            <person name="Takai K."/>
            <person name="Zhang A.Q."/>
            <person name="Stepanauskas R."/>
        </authorList>
    </citation>
    <scope>NUCLEOTIDE SEQUENCE [LARGE SCALE GENOMIC DNA]</scope>
    <source>
        <strain evidence="2 3">N8</strain>
    </source>
</reference>
<dbReference type="EMBL" id="JACAST010000005">
    <property type="protein sequence ID" value="NWK01910.1"/>
    <property type="molecule type" value="Genomic_DNA"/>
</dbReference>
<gene>
    <name evidence="2" type="ORF">HX804_01170</name>
</gene>
<proteinExistence type="predicted"/>
<dbReference type="AlphaFoldDB" id="A0A7K4NMK7"/>
<organism evidence="2 3">
    <name type="scientific">Marine Group I thaumarchaeote</name>
    <dbReference type="NCBI Taxonomy" id="2511932"/>
    <lineage>
        <taxon>Archaea</taxon>
        <taxon>Nitrososphaerota</taxon>
        <taxon>Marine Group I</taxon>
    </lineage>
</organism>
<evidence type="ECO:0000256" key="1">
    <source>
        <dbReference type="SAM" id="MobiDB-lite"/>
    </source>
</evidence>
<name>A0A7K4NMK7_9ARCH</name>
<accession>A0A7K4NMK7</accession>
<comment type="caution">
    <text evidence="2">The sequence shown here is derived from an EMBL/GenBank/DDBJ whole genome shotgun (WGS) entry which is preliminary data.</text>
</comment>
<evidence type="ECO:0000313" key="3">
    <source>
        <dbReference type="Proteomes" id="UP000529843"/>
    </source>
</evidence>
<dbReference type="InterPro" id="IPR013087">
    <property type="entry name" value="Znf_C2H2_type"/>
</dbReference>
<dbReference type="Proteomes" id="UP000529843">
    <property type="component" value="Unassembled WGS sequence"/>
</dbReference>